<gene>
    <name evidence="4" type="ORF">TMSB3V08_LOCUS4081</name>
</gene>
<evidence type="ECO:0000259" key="3">
    <source>
        <dbReference type="PROSITE" id="PS51329"/>
    </source>
</evidence>
<dbReference type="GO" id="GO:0019933">
    <property type="term" value="P:cAMP-mediated signaling"/>
    <property type="evidence" value="ECO:0007669"/>
    <property type="project" value="TreeGrafter"/>
</dbReference>
<dbReference type="InterPro" id="IPR001837">
    <property type="entry name" value="Adenylate_cyclase-assoc_CAP"/>
</dbReference>
<dbReference type="PANTHER" id="PTHR10652:SF0">
    <property type="entry name" value="ADENYLYL CYCLASE-ASSOCIATED PROTEIN"/>
    <property type="match status" value="1"/>
</dbReference>
<dbReference type="InterPro" id="IPR006599">
    <property type="entry name" value="CARP_motif"/>
</dbReference>
<dbReference type="PROSITE" id="PS51329">
    <property type="entry name" value="C_CAP_COFACTOR_C"/>
    <property type="match status" value="1"/>
</dbReference>
<comment type="similarity">
    <text evidence="1">Belongs to the CAP family.</text>
</comment>
<dbReference type="AlphaFoldDB" id="A0A7R9E4H8"/>
<dbReference type="EMBL" id="OB793409">
    <property type="protein sequence ID" value="CAD7427228.1"/>
    <property type="molecule type" value="Genomic_DNA"/>
</dbReference>
<protein>
    <recommendedName>
        <fullName evidence="3">C-CAP/cofactor C-like domain-containing protein</fullName>
    </recommendedName>
</protein>
<dbReference type="InterPro" id="IPR017901">
    <property type="entry name" value="C-CAP_CF_C-like"/>
</dbReference>
<proteinExistence type="inferred from homology"/>
<dbReference type="Gene3D" id="2.160.20.70">
    <property type="match status" value="1"/>
</dbReference>
<dbReference type="SMART" id="SM00673">
    <property type="entry name" value="CARP"/>
    <property type="match status" value="1"/>
</dbReference>
<evidence type="ECO:0000256" key="1">
    <source>
        <dbReference type="ARBA" id="ARBA00007659"/>
    </source>
</evidence>
<reference evidence="4" key="1">
    <citation type="submission" date="2020-11" db="EMBL/GenBank/DDBJ databases">
        <authorList>
            <person name="Tran Van P."/>
        </authorList>
    </citation>
    <scope>NUCLEOTIDE SEQUENCE</scope>
</reference>
<dbReference type="Pfam" id="PF08603">
    <property type="entry name" value="CAP_C"/>
    <property type="match status" value="1"/>
</dbReference>
<dbReference type="GO" id="GO:0000902">
    <property type="term" value="P:cell morphogenesis"/>
    <property type="evidence" value="ECO:0007669"/>
    <property type="project" value="TreeGrafter"/>
</dbReference>
<feature type="compositionally biased region" description="Basic and acidic residues" evidence="2">
    <location>
        <begin position="1"/>
        <end position="17"/>
    </location>
</feature>
<feature type="region of interest" description="Disordered" evidence="2">
    <location>
        <begin position="1"/>
        <end position="20"/>
    </location>
</feature>
<dbReference type="SUPFAM" id="SSF69340">
    <property type="entry name" value="C-terminal domain of adenylylcyclase associated protein"/>
    <property type="match status" value="1"/>
</dbReference>
<evidence type="ECO:0000313" key="4">
    <source>
        <dbReference type="EMBL" id="CAD7427228.1"/>
    </source>
</evidence>
<accession>A0A7R9E4H8</accession>
<dbReference type="GO" id="GO:0003779">
    <property type="term" value="F:actin binding"/>
    <property type="evidence" value="ECO:0007669"/>
    <property type="project" value="InterPro"/>
</dbReference>
<dbReference type="GO" id="GO:0005737">
    <property type="term" value="C:cytoplasm"/>
    <property type="evidence" value="ECO:0007669"/>
    <property type="project" value="TreeGrafter"/>
</dbReference>
<name>A0A7R9E4H8_9NEOP</name>
<dbReference type="InterPro" id="IPR016098">
    <property type="entry name" value="CAP/MinC_C"/>
</dbReference>
<evidence type="ECO:0000256" key="2">
    <source>
        <dbReference type="SAM" id="MobiDB-lite"/>
    </source>
</evidence>
<feature type="domain" description="C-CAP/cofactor C-like" evidence="3">
    <location>
        <begin position="29"/>
        <end position="166"/>
    </location>
</feature>
<dbReference type="GO" id="GO:0007015">
    <property type="term" value="P:actin filament organization"/>
    <property type="evidence" value="ECO:0007669"/>
    <property type="project" value="TreeGrafter"/>
</dbReference>
<organism evidence="4">
    <name type="scientific">Timema monikensis</name>
    <dbReference type="NCBI Taxonomy" id="170555"/>
    <lineage>
        <taxon>Eukaryota</taxon>
        <taxon>Metazoa</taxon>
        <taxon>Ecdysozoa</taxon>
        <taxon>Arthropoda</taxon>
        <taxon>Hexapoda</taxon>
        <taxon>Insecta</taxon>
        <taxon>Pterygota</taxon>
        <taxon>Neoptera</taxon>
        <taxon>Polyneoptera</taxon>
        <taxon>Phasmatodea</taxon>
        <taxon>Timematodea</taxon>
        <taxon>Timematoidea</taxon>
        <taxon>Timematidae</taxon>
        <taxon>Timema</taxon>
    </lineage>
</organism>
<dbReference type="InterPro" id="IPR036223">
    <property type="entry name" value="CAP_C_sf"/>
</dbReference>
<dbReference type="GO" id="GO:0008179">
    <property type="term" value="F:adenylate cyclase binding"/>
    <property type="evidence" value="ECO:0007669"/>
    <property type="project" value="TreeGrafter"/>
</dbReference>
<sequence length="281" mass="31240">MDCDKQYHTSHRSEARAHTSGLRECANNPSVLMNTRGESLEYQTGVPDLMIDNVDMSDIVYMFKCQSTNLVIKGKLNSVILDSCCNSSIVFDSILTGIEFINCQSVHMQPRTAGNLETDDPVAAINSCYHQTTGRLPLSCLGTELSRRSTNLSEEARHLVPEEYPVPEQFKTTIGIMGLLTRPVVAYTWVVGLPPRFPGKPYGRGSLPSLRLHVLTMTRLFVPNPLTLSPPSWEPTGQALFQACWFWPWPATCRSSAPDLAFTGVLTSLHKQGYSDRTRTS</sequence>
<dbReference type="InterPro" id="IPR013912">
    <property type="entry name" value="Adenylate_cyclase-assoc_CAP_C"/>
</dbReference>
<dbReference type="PANTHER" id="PTHR10652">
    <property type="entry name" value="ADENYLYL CYCLASE-ASSOCIATED PROTEIN"/>
    <property type="match status" value="1"/>
</dbReference>